<proteinExistence type="predicted"/>
<protein>
    <submittedName>
        <fullName evidence="1">Uncharacterized protein</fullName>
    </submittedName>
</protein>
<name>A0A7T8HM57_CALRO</name>
<dbReference type="AlphaFoldDB" id="A0A7T8HM57"/>
<reference evidence="2" key="1">
    <citation type="submission" date="2021-01" db="EMBL/GenBank/DDBJ databases">
        <title>Caligus Genome Assembly.</title>
        <authorList>
            <person name="Gallardo-Escarate C."/>
        </authorList>
    </citation>
    <scope>NUCLEOTIDE SEQUENCE [LARGE SCALE GENOMIC DNA]</scope>
</reference>
<dbReference type="InterPro" id="IPR036397">
    <property type="entry name" value="RNaseH_sf"/>
</dbReference>
<dbReference type="InterPro" id="IPR001888">
    <property type="entry name" value="Transposase_1"/>
</dbReference>
<gene>
    <name evidence="1" type="ORF">FKW44_004843</name>
</gene>
<dbReference type="Gene3D" id="3.30.420.10">
    <property type="entry name" value="Ribonuclease H-like superfamily/Ribonuclease H"/>
    <property type="match status" value="1"/>
</dbReference>
<accession>A0A7T8HM57</accession>
<evidence type="ECO:0000313" key="1">
    <source>
        <dbReference type="EMBL" id="QQP52633.1"/>
    </source>
</evidence>
<sequence length="81" mass="9309">MLETVNGDPDFMNTVITGDESWVYGGLVHHEYAPHGTTITKEYYQEVLRRLRDAVRRKRPDLWAQAVGSSIMITLQHILPI</sequence>
<keyword evidence="2" id="KW-1185">Reference proteome</keyword>
<dbReference type="Pfam" id="PF01359">
    <property type="entry name" value="Transposase_1"/>
    <property type="match status" value="1"/>
</dbReference>
<dbReference type="GO" id="GO:0003676">
    <property type="term" value="F:nucleic acid binding"/>
    <property type="evidence" value="ECO:0007669"/>
    <property type="project" value="InterPro"/>
</dbReference>
<dbReference type="Proteomes" id="UP000595437">
    <property type="component" value="Chromosome 3"/>
</dbReference>
<organism evidence="1 2">
    <name type="scientific">Caligus rogercresseyi</name>
    <name type="common">Sea louse</name>
    <dbReference type="NCBI Taxonomy" id="217165"/>
    <lineage>
        <taxon>Eukaryota</taxon>
        <taxon>Metazoa</taxon>
        <taxon>Ecdysozoa</taxon>
        <taxon>Arthropoda</taxon>
        <taxon>Crustacea</taxon>
        <taxon>Multicrustacea</taxon>
        <taxon>Hexanauplia</taxon>
        <taxon>Copepoda</taxon>
        <taxon>Siphonostomatoida</taxon>
        <taxon>Caligidae</taxon>
        <taxon>Caligus</taxon>
    </lineage>
</organism>
<evidence type="ECO:0000313" key="2">
    <source>
        <dbReference type="Proteomes" id="UP000595437"/>
    </source>
</evidence>
<dbReference type="EMBL" id="CP045892">
    <property type="protein sequence ID" value="QQP52633.1"/>
    <property type="molecule type" value="Genomic_DNA"/>
</dbReference>